<dbReference type="SUPFAM" id="SSF69118">
    <property type="entry name" value="AhpD-like"/>
    <property type="match status" value="1"/>
</dbReference>
<proteinExistence type="predicted"/>
<organism evidence="2 3">
    <name type="scientific">Sulfobacillus acidophilus (strain ATCC 700253 / DSM 10332 / NAL)</name>
    <dbReference type="NCBI Taxonomy" id="679936"/>
    <lineage>
        <taxon>Bacteria</taxon>
        <taxon>Bacillati</taxon>
        <taxon>Bacillota</taxon>
        <taxon>Clostridia</taxon>
        <taxon>Eubacteriales</taxon>
        <taxon>Clostridiales Family XVII. Incertae Sedis</taxon>
        <taxon>Sulfobacillus</taxon>
    </lineage>
</organism>
<dbReference type="InterPro" id="IPR029032">
    <property type="entry name" value="AhpD-like"/>
</dbReference>
<evidence type="ECO:0000313" key="2">
    <source>
        <dbReference type="EMBL" id="AEW04351.1"/>
    </source>
</evidence>
<dbReference type="Proteomes" id="UP000005439">
    <property type="component" value="Chromosome"/>
</dbReference>
<dbReference type="Pfam" id="PF02627">
    <property type="entry name" value="CMD"/>
    <property type="match status" value="1"/>
</dbReference>
<dbReference type="STRING" id="679936.Sulac_0848"/>
<dbReference type="AlphaFoldDB" id="G8TS25"/>
<dbReference type="EMBL" id="CP003179">
    <property type="protein sequence ID" value="AEW04351.1"/>
    <property type="molecule type" value="Genomic_DNA"/>
</dbReference>
<sequence length="125" mass="13320">MSRAEKTARILKALEAEEAKIGRPMKLRRYLAQVNPSLVESQGLVRDTLQADEPLDAKTVAIVNLAAALASRVPLCIRNNMTAAQKAGVTPEEIGSIMAHVWFITGTAVLSASVDGLEAILPSAQ</sequence>
<name>G8TS25_SULAD</name>
<gene>
    <name evidence="2" type="ordered locus">Sulac_0848</name>
</gene>
<evidence type="ECO:0000313" key="3">
    <source>
        <dbReference type="Proteomes" id="UP000005439"/>
    </source>
</evidence>
<dbReference type="InterPro" id="IPR003779">
    <property type="entry name" value="CMD-like"/>
</dbReference>
<dbReference type="Gene3D" id="1.20.1290.10">
    <property type="entry name" value="AhpD-like"/>
    <property type="match status" value="1"/>
</dbReference>
<protein>
    <submittedName>
        <fullName evidence="2">Carboxymuconolactone decarboxylase</fullName>
    </submittedName>
</protein>
<feature type="domain" description="Carboxymuconolactone decarboxylase-like" evidence="1">
    <location>
        <begin position="50"/>
        <end position="114"/>
    </location>
</feature>
<reference evidence="2 3" key="2">
    <citation type="journal article" date="2012" name="Stand. Genomic Sci.">
        <title>Complete genome sequence of the moderately thermophilic mineral-sulfide-oxidizing firmicute Sulfobacillus acidophilus type strain (NAL(T)).</title>
        <authorList>
            <person name="Anderson I."/>
            <person name="Chertkov O."/>
            <person name="Chen A."/>
            <person name="Saunders E."/>
            <person name="Lapidus A."/>
            <person name="Nolan M."/>
            <person name="Lucas S."/>
            <person name="Hammon N."/>
            <person name="Deshpande S."/>
            <person name="Cheng J.F."/>
            <person name="Han C."/>
            <person name="Tapia R."/>
            <person name="Goodwin L.A."/>
            <person name="Pitluck S."/>
            <person name="Liolios K."/>
            <person name="Pagani I."/>
            <person name="Ivanova N."/>
            <person name="Mikhailova N."/>
            <person name="Pati A."/>
            <person name="Palaniappan K."/>
            <person name="Land M."/>
            <person name="Pan C."/>
            <person name="Rohde M."/>
            <person name="Pukall R."/>
            <person name="Goker M."/>
            <person name="Detter J.C."/>
            <person name="Woyke T."/>
            <person name="Bristow J."/>
            <person name="Eisen J.A."/>
            <person name="Markowitz V."/>
            <person name="Hugenholtz P."/>
            <person name="Kyrpides N.C."/>
            <person name="Klenk H.P."/>
            <person name="Mavromatis K."/>
        </authorList>
    </citation>
    <scope>NUCLEOTIDE SEQUENCE [LARGE SCALE GENOMIC DNA]</scope>
    <source>
        <strain evidence="3">ATCC 700253 / DSM 10332 / NAL</strain>
    </source>
</reference>
<dbReference type="KEGG" id="sap:Sulac_0848"/>
<accession>G8TS25</accession>
<dbReference type="HOGENOM" id="CLU_1991521_0_0_9"/>
<reference evidence="3" key="1">
    <citation type="submission" date="2011-12" db="EMBL/GenBank/DDBJ databases">
        <title>The complete genome of chromosome of Sulfobacillus acidophilus DSM 10332.</title>
        <authorList>
            <person name="Lucas S."/>
            <person name="Han J."/>
            <person name="Lapidus A."/>
            <person name="Bruce D."/>
            <person name="Goodwin L."/>
            <person name="Pitluck S."/>
            <person name="Peters L."/>
            <person name="Kyrpides N."/>
            <person name="Mavromatis K."/>
            <person name="Ivanova N."/>
            <person name="Mikhailova N."/>
            <person name="Chertkov O."/>
            <person name="Saunders E."/>
            <person name="Detter J.C."/>
            <person name="Tapia R."/>
            <person name="Han C."/>
            <person name="Land M."/>
            <person name="Hauser L."/>
            <person name="Markowitz V."/>
            <person name="Cheng J.-F."/>
            <person name="Hugenholtz P."/>
            <person name="Woyke T."/>
            <person name="Wu D."/>
            <person name="Pukall R."/>
            <person name="Gehrich-Schroeter G."/>
            <person name="Schneider S."/>
            <person name="Klenk H.-P."/>
            <person name="Eisen J.A."/>
        </authorList>
    </citation>
    <scope>NUCLEOTIDE SEQUENCE [LARGE SCALE GENOMIC DNA]</scope>
    <source>
        <strain evidence="3">ATCC 700253 / DSM 10332 / NAL</strain>
    </source>
</reference>
<evidence type="ECO:0000259" key="1">
    <source>
        <dbReference type="Pfam" id="PF02627"/>
    </source>
</evidence>
<dbReference type="GO" id="GO:0051920">
    <property type="term" value="F:peroxiredoxin activity"/>
    <property type="evidence" value="ECO:0007669"/>
    <property type="project" value="InterPro"/>
</dbReference>
<keyword evidence="3" id="KW-1185">Reference proteome</keyword>
<dbReference type="PATRIC" id="fig|679936.5.peg.899"/>